<feature type="compositionally biased region" description="Acidic residues" evidence="2">
    <location>
        <begin position="544"/>
        <end position="556"/>
    </location>
</feature>
<protein>
    <submittedName>
        <fullName evidence="3">Uncharacterized protein</fullName>
    </submittedName>
</protein>
<feature type="compositionally biased region" description="Low complexity" evidence="2">
    <location>
        <begin position="615"/>
        <end position="650"/>
    </location>
</feature>
<dbReference type="AlphaFoldDB" id="A0AAV9PQV7"/>
<evidence type="ECO:0000313" key="3">
    <source>
        <dbReference type="EMBL" id="KAK5175623.1"/>
    </source>
</evidence>
<dbReference type="GeneID" id="89922112"/>
<keyword evidence="1" id="KW-0175">Coiled coil</keyword>
<sequence>MLGKPPETVNNGGDLQAEYMFRASPPNFLSFNNNLFTSTATATTMAPKKSTTRAAAPTRRSARLASRETSVEASASEPEQAAGLLPPSLLAPVVKGPLQVFHSGSAPVSANGVSASLARWCVSGFISTILRNGETYKVRVLTREQVDDVAEQLFEQLEQARDEAKEANDKLRRARPSIRRDFGLAQISANYQAKQRLLSESTEKQPAEPAEPSAPSVPSVPAAPSPLSAAPTTATPPQPVRVATPPSLLSRAFGWFSRKRPAEEEAEEPEREAAREPKRPRIEAPRPSSPALSQPVEEVVDSSSGTSPERATENSGGDNNVANSTTTTAGSSRGKKRVRVEEPEAATPRATFPPSPRDWTGPSAKNPRQPTSLSTINEYSEPTHTTILEDSTPSRPSRSAPSRGLQAPQNTPAIKPRRSVASPSPSSSTFSNLSTMPQSTPFLMRRSAANRLAKRAAANSTPKPFAWARDTPRPREPNADARLEKIQRIRALEKQLQELKSDDDVKDIEAHSIHRRKRVKIDDLAVIPHNRPGDSSGTFRVPDYDSDEEIEVDSDCMDLSGNSNIFDDAEKAQQSTQAQQVTEPSTTSRQSTRPAALQVTEPAQSSTTPGRAQVTGQSSSSTTPGTAQVTGQPQQQATAPQASMPQAQAPSFSFPSVDASQSHQATQPQASMPQEQMPTYNFPQARPSHQHQQQATEPETSSQQQQTPSFSFPQAGQSKQLHDQATEPQAASPHAQMPILNFPVVAWKPADYEEPSEEYKAAAGRDFTEGFNKWLAAHA</sequence>
<organism evidence="3 4">
    <name type="scientific">Saxophila tyrrhenica</name>
    <dbReference type="NCBI Taxonomy" id="1690608"/>
    <lineage>
        <taxon>Eukaryota</taxon>
        <taxon>Fungi</taxon>
        <taxon>Dikarya</taxon>
        <taxon>Ascomycota</taxon>
        <taxon>Pezizomycotina</taxon>
        <taxon>Dothideomycetes</taxon>
        <taxon>Dothideomycetidae</taxon>
        <taxon>Mycosphaerellales</taxon>
        <taxon>Extremaceae</taxon>
        <taxon>Saxophila</taxon>
    </lineage>
</organism>
<feature type="compositionally biased region" description="Low complexity" evidence="2">
    <location>
        <begin position="692"/>
        <end position="715"/>
    </location>
</feature>
<feature type="compositionally biased region" description="Basic and acidic residues" evidence="2">
    <location>
        <begin position="271"/>
        <end position="284"/>
    </location>
</feature>
<feature type="region of interest" description="Disordered" evidence="2">
    <location>
        <begin position="451"/>
        <end position="480"/>
    </location>
</feature>
<feature type="compositionally biased region" description="Polar residues" evidence="2">
    <location>
        <begin position="572"/>
        <end position="593"/>
    </location>
</feature>
<proteinExistence type="predicted"/>
<evidence type="ECO:0000256" key="1">
    <source>
        <dbReference type="SAM" id="Coils"/>
    </source>
</evidence>
<dbReference type="RefSeq" id="XP_064664261.1">
    <property type="nucleotide sequence ID" value="XM_064798027.1"/>
</dbReference>
<feature type="coiled-coil region" evidence="1">
    <location>
        <begin position="143"/>
        <end position="177"/>
    </location>
</feature>
<feature type="compositionally biased region" description="Polar residues" evidence="2">
    <location>
        <begin position="366"/>
        <end position="389"/>
    </location>
</feature>
<evidence type="ECO:0000256" key="2">
    <source>
        <dbReference type="SAM" id="MobiDB-lite"/>
    </source>
</evidence>
<feature type="compositionally biased region" description="Polar residues" evidence="2">
    <location>
        <begin position="601"/>
        <end position="610"/>
    </location>
</feature>
<name>A0AAV9PQV7_9PEZI</name>
<feature type="compositionally biased region" description="Low complexity" evidence="2">
    <location>
        <begin position="207"/>
        <end position="233"/>
    </location>
</feature>
<accession>A0AAV9PQV7</accession>
<feature type="compositionally biased region" description="Low complexity" evidence="2">
    <location>
        <begin position="391"/>
        <end position="403"/>
    </location>
</feature>
<feature type="region of interest" description="Disordered" evidence="2">
    <location>
        <begin position="524"/>
        <end position="738"/>
    </location>
</feature>
<dbReference type="EMBL" id="JAVRRT010000001">
    <property type="protein sequence ID" value="KAK5175623.1"/>
    <property type="molecule type" value="Genomic_DNA"/>
</dbReference>
<dbReference type="Proteomes" id="UP001337655">
    <property type="component" value="Unassembled WGS sequence"/>
</dbReference>
<feature type="compositionally biased region" description="Low complexity" evidence="2">
    <location>
        <begin position="419"/>
        <end position="434"/>
    </location>
</feature>
<feature type="region of interest" description="Disordered" evidence="2">
    <location>
        <begin position="196"/>
        <end position="439"/>
    </location>
</feature>
<evidence type="ECO:0000313" key="4">
    <source>
        <dbReference type="Proteomes" id="UP001337655"/>
    </source>
</evidence>
<feature type="compositionally biased region" description="Polar residues" evidence="2">
    <location>
        <begin position="651"/>
        <end position="682"/>
    </location>
</feature>
<feature type="compositionally biased region" description="Polar residues" evidence="2">
    <location>
        <begin position="301"/>
        <end position="331"/>
    </location>
</feature>
<feature type="compositionally biased region" description="Basic and acidic residues" evidence="2">
    <location>
        <begin position="470"/>
        <end position="480"/>
    </location>
</feature>
<feature type="region of interest" description="Disordered" evidence="2">
    <location>
        <begin position="42"/>
        <end position="81"/>
    </location>
</feature>
<comment type="caution">
    <text evidence="3">The sequence shown here is derived from an EMBL/GenBank/DDBJ whole genome shotgun (WGS) entry which is preliminary data.</text>
</comment>
<feature type="compositionally biased region" description="Low complexity" evidence="2">
    <location>
        <begin position="451"/>
        <end position="460"/>
    </location>
</feature>
<gene>
    <name evidence="3" type="ORF">LTR77_000762</name>
</gene>
<reference evidence="3 4" key="1">
    <citation type="submission" date="2023-08" db="EMBL/GenBank/DDBJ databases">
        <title>Black Yeasts Isolated from many extreme environments.</title>
        <authorList>
            <person name="Coleine C."/>
            <person name="Stajich J.E."/>
            <person name="Selbmann L."/>
        </authorList>
    </citation>
    <scope>NUCLEOTIDE SEQUENCE [LARGE SCALE GENOMIC DNA]</scope>
    <source>
        <strain evidence="3 4">CCFEE 5935</strain>
    </source>
</reference>
<keyword evidence="4" id="KW-1185">Reference proteome</keyword>